<dbReference type="InterPro" id="IPR001173">
    <property type="entry name" value="Glyco_trans_2-like"/>
</dbReference>
<protein>
    <recommendedName>
        <fullName evidence="5">Glycosyltransferase</fullName>
    </recommendedName>
</protein>
<dbReference type="Gene3D" id="3.40.50.2000">
    <property type="entry name" value="Glycogen Phosphorylase B"/>
    <property type="match status" value="1"/>
</dbReference>
<organism evidence="3 4">
    <name type="scientific">Dyella nitratireducens</name>
    <dbReference type="NCBI Taxonomy" id="1849580"/>
    <lineage>
        <taxon>Bacteria</taxon>
        <taxon>Pseudomonadati</taxon>
        <taxon>Pseudomonadota</taxon>
        <taxon>Gammaproteobacteria</taxon>
        <taxon>Lysobacterales</taxon>
        <taxon>Rhodanobacteraceae</taxon>
        <taxon>Dyella</taxon>
    </lineage>
</organism>
<dbReference type="Gene3D" id="3.90.550.10">
    <property type="entry name" value="Spore Coat Polysaccharide Biosynthesis Protein SpsA, Chain A"/>
    <property type="match status" value="1"/>
</dbReference>
<dbReference type="CDD" id="cd02440">
    <property type="entry name" value="AdoMet_MTases"/>
    <property type="match status" value="1"/>
</dbReference>
<evidence type="ECO:0000259" key="2">
    <source>
        <dbReference type="Pfam" id="PF08241"/>
    </source>
</evidence>
<reference evidence="4" key="1">
    <citation type="journal article" date="2019" name="Int. J. Syst. Evol. Microbiol.">
        <title>The Global Catalogue of Microorganisms (GCM) 10K type strain sequencing project: providing services to taxonomists for standard genome sequencing and annotation.</title>
        <authorList>
            <consortium name="The Broad Institute Genomics Platform"/>
            <consortium name="The Broad Institute Genome Sequencing Center for Infectious Disease"/>
            <person name="Wu L."/>
            <person name="Ma J."/>
        </authorList>
    </citation>
    <scope>NUCLEOTIDE SEQUENCE [LARGE SCALE GENOMIC DNA]</scope>
    <source>
        <strain evidence="4">CGMCC 1.15439</strain>
    </source>
</reference>
<evidence type="ECO:0000313" key="3">
    <source>
        <dbReference type="EMBL" id="GGA25501.1"/>
    </source>
</evidence>
<evidence type="ECO:0000259" key="1">
    <source>
        <dbReference type="Pfam" id="PF00535"/>
    </source>
</evidence>
<dbReference type="CDD" id="cd04186">
    <property type="entry name" value="GT_2_like_c"/>
    <property type="match status" value="1"/>
</dbReference>
<dbReference type="InterPro" id="IPR029044">
    <property type="entry name" value="Nucleotide-diphossugar_trans"/>
</dbReference>
<evidence type="ECO:0008006" key="5">
    <source>
        <dbReference type="Google" id="ProtNLM"/>
    </source>
</evidence>
<dbReference type="Proteomes" id="UP000620046">
    <property type="component" value="Unassembled WGS sequence"/>
</dbReference>
<name>A0ABQ1FRI8_9GAMM</name>
<dbReference type="Pfam" id="PF08241">
    <property type="entry name" value="Methyltransf_11"/>
    <property type="match status" value="1"/>
</dbReference>
<dbReference type="InterPro" id="IPR029063">
    <property type="entry name" value="SAM-dependent_MTases_sf"/>
</dbReference>
<dbReference type="PANTHER" id="PTHR43179">
    <property type="entry name" value="RHAMNOSYLTRANSFERASE WBBL"/>
    <property type="match status" value="1"/>
</dbReference>
<feature type="domain" description="Glycosyltransferase 2-like" evidence="1">
    <location>
        <begin position="408"/>
        <end position="530"/>
    </location>
</feature>
<dbReference type="EMBL" id="BMJA01000001">
    <property type="protein sequence ID" value="GGA25501.1"/>
    <property type="molecule type" value="Genomic_DNA"/>
</dbReference>
<dbReference type="InterPro" id="IPR013216">
    <property type="entry name" value="Methyltransf_11"/>
</dbReference>
<gene>
    <name evidence="3" type="ORF">GCM10010981_12590</name>
</gene>
<dbReference type="CDD" id="cd03801">
    <property type="entry name" value="GT4_PimA-like"/>
    <property type="match status" value="1"/>
</dbReference>
<accession>A0ABQ1FRI8</accession>
<dbReference type="SUPFAM" id="SSF53448">
    <property type="entry name" value="Nucleotide-diphospho-sugar transferases"/>
    <property type="match status" value="1"/>
</dbReference>
<evidence type="ECO:0000313" key="4">
    <source>
        <dbReference type="Proteomes" id="UP000620046"/>
    </source>
</evidence>
<dbReference type="SUPFAM" id="SSF53335">
    <property type="entry name" value="S-adenosyl-L-methionine-dependent methyltransferases"/>
    <property type="match status" value="1"/>
</dbReference>
<dbReference type="Pfam" id="PF13692">
    <property type="entry name" value="Glyco_trans_1_4"/>
    <property type="match status" value="1"/>
</dbReference>
<sequence length="1051" mass="119734">MLARDASLVIGVDISAEAIEHAKQAYSEIEGLQFREGNAAAIPLPDHSVDIVVSFETIEHHDKHQEMIAEIRRVLRPDGVLVISSPNRLVYSDKAGHHNEFHVKELDFAEFDALLHTRFSSVRYYGQRISTGSVIAASAGDEVWQGMDAFTDTAETVEERTMRLKEPVYFVAIAAAETVALPKLSSSIFLSEIEDLYERHRQVATWAQQIDAELSELRVRYGSLVREHETVAQWAKGMESDLIEHNDEIELLRRQIKEFGSHLNATNWEGGTDVLAPGEPQSDSRPLNERLIRMMDRLRELDQLKKIYVDANTQLGERIHTQEQELIVLRAQMRTILSSYSWRITKPFRILSRLLRADIAPLKHALRNRVRRHWPRRRVPQLAVSGPTNVEMKLKALVFPEFEEPVISIVIPTYGQLAYTVSCLHSIMKNRPAVTFEVLVVEDASGDVSMRALGSVPGLRYEENPQNLGFVRSCNRASTLIKGKYLYLLNNDTEVTAGWLDAMLDVFERHHDCGMVGSKLVYPDGRLQEAGGIVWRDGSAWNYGRLDNPERSIYNYVREADYCSGASLLIEASLFERLGRFDERYVPAYCEDSDLAFKVREAALKLYYQPKSVVVHFEGISHGTDVNSGVKSHQVENQRRFRERWHEVLERDHFENAQHVTLARGRTGSARTILVVDHYVPQPDRDAGSRTMWQFMAMFKSMGFDVKFWPQNLWADEVYLPALQQLGVEVMYGEEFYSGFDSWLRDNAAYLDCVLLSRPHIAAEFIDAVRQYVRAPVLYYGHDIHHLRLDDQLRVQFTPEAKLERDRFEVLEHDIWSRVDAVYYPSETETSHVSEWLRARESAVRSYTVAPYSYESLPNEPWGNLGQRDGLLFVAGFGHPPNIDGAIWLVREVMPLIHLQRPGLKLALVGSNPTETVLALANEWIEVTGFVSDDELAARYASARVVVAPLRFGGGMKGKVIESLRFGVPCVTTSAGVQGLSAATDLLEVADAADEFARKVLQLLEDDTRWSEMSRQGQSYVSRHFTMDAQWRVFAQELNDMNIARRARVVR</sequence>
<feature type="domain" description="Methyltransferase type 11" evidence="2">
    <location>
        <begin position="2"/>
        <end position="83"/>
    </location>
</feature>
<comment type="caution">
    <text evidence="3">The sequence shown here is derived from an EMBL/GenBank/DDBJ whole genome shotgun (WGS) entry which is preliminary data.</text>
</comment>
<dbReference type="SUPFAM" id="SSF53756">
    <property type="entry name" value="UDP-Glycosyltransferase/glycogen phosphorylase"/>
    <property type="match status" value="1"/>
</dbReference>
<proteinExistence type="predicted"/>
<keyword evidence="4" id="KW-1185">Reference proteome</keyword>
<dbReference type="Pfam" id="PF00535">
    <property type="entry name" value="Glycos_transf_2"/>
    <property type="match status" value="1"/>
</dbReference>
<dbReference type="PANTHER" id="PTHR43179:SF7">
    <property type="entry name" value="RHAMNOSYLTRANSFERASE WBBL"/>
    <property type="match status" value="1"/>
</dbReference>
<dbReference type="Gene3D" id="3.40.50.150">
    <property type="entry name" value="Vaccinia Virus protein VP39"/>
    <property type="match status" value="1"/>
</dbReference>